<keyword evidence="2" id="KW-1185">Reference proteome</keyword>
<name>A0AAV3YQ46_9GAST</name>
<organism evidence="1 2">
    <name type="scientific">Plakobranchus ocellatus</name>
    <dbReference type="NCBI Taxonomy" id="259542"/>
    <lineage>
        <taxon>Eukaryota</taxon>
        <taxon>Metazoa</taxon>
        <taxon>Spiralia</taxon>
        <taxon>Lophotrochozoa</taxon>
        <taxon>Mollusca</taxon>
        <taxon>Gastropoda</taxon>
        <taxon>Heterobranchia</taxon>
        <taxon>Euthyneura</taxon>
        <taxon>Panpulmonata</taxon>
        <taxon>Sacoglossa</taxon>
        <taxon>Placobranchoidea</taxon>
        <taxon>Plakobranchidae</taxon>
        <taxon>Plakobranchus</taxon>
    </lineage>
</organism>
<dbReference type="Proteomes" id="UP000735302">
    <property type="component" value="Unassembled WGS sequence"/>
</dbReference>
<dbReference type="EMBL" id="BLXT01001319">
    <property type="protein sequence ID" value="GFN84564.1"/>
    <property type="molecule type" value="Genomic_DNA"/>
</dbReference>
<sequence length="103" mass="10939">MSSHGKGPALKHCETSSHLVIGHRITISLRHGDVMKSKAVALLVLTSITASSPDQLEFGQQHVFDTSDSGPGWISELRALTSDLTGHQSTAEALTAHPSLTNK</sequence>
<protein>
    <submittedName>
        <fullName evidence="1">Uncharacterized protein</fullName>
    </submittedName>
</protein>
<accession>A0AAV3YQ46</accession>
<dbReference type="AlphaFoldDB" id="A0AAV3YQ46"/>
<evidence type="ECO:0000313" key="1">
    <source>
        <dbReference type="EMBL" id="GFN84564.1"/>
    </source>
</evidence>
<proteinExistence type="predicted"/>
<comment type="caution">
    <text evidence="1">The sequence shown here is derived from an EMBL/GenBank/DDBJ whole genome shotgun (WGS) entry which is preliminary data.</text>
</comment>
<evidence type="ECO:0000313" key="2">
    <source>
        <dbReference type="Proteomes" id="UP000735302"/>
    </source>
</evidence>
<reference evidence="1 2" key="1">
    <citation type="journal article" date="2021" name="Elife">
        <title>Chloroplast acquisition without the gene transfer in kleptoplastic sea slugs, Plakobranchus ocellatus.</title>
        <authorList>
            <person name="Maeda T."/>
            <person name="Takahashi S."/>
            <person name="Yoshida T."/>
            <person name="Shimamura S."/>
            <person name="Takaki Y."/>
            <person name="Nagai Y."/>
            <person name="Toyoda A."/>
            <person name="Suzuki Y."/>
            <person name="Arimoto A."/>
            <person name="Ishii H."/>
            <person name="Satoh N."/>
            <person name="Nishiyama T."/>
            <person name="Hasebe M."/>
            <person name="Maruyama T."/>
            <person name="Minagawa J."/>
            <person name="Obokata J."/>
            <person name="Shigenobu S."/>
        </authorList>
    </citation>
    <scope>NUCLEOTIDE SEQUENCE [LARGE SCALE GENOMIC DNA]</scope>
</reference>
<gene>
    <name evidence="1" type="ORF">PoB_001107000</name>
</gene>